<comment type="caution">
    <text evidence="3">The sequence shown here is derived from an EMBL/GenBank/DDBJ whole genome shotgun (WGS) entry which is preliminary data.</text>
</comment>
<dbReference type="Proteomes" id="UP000462055">
    <property type="component" value="Unassembled WGS sequence"/>
</dbReference>
<dbReference type="EMBL" id="WBMS02000004">
    <property type="protein sequence ID" value="MWA00043.1"/>
    <property type="molecule type" value="Genomic_DNA"/>
</dbReference>
<keyword evidence="2" id="KW-0812">Transmembrane</keyword>
<keyword evidence="4" id="KW-1185">Reference proteome</keyword>
<dbReference type="AlphaFoldDB" id="A0A6I4M2R3"/>
<name>A0A6I4M2R3_9ACTN</name>
<reference evidence="3" key="1">
    <citation type="submission" date="2019-12" db="EMBL/GenBank/DDBJ databases">
        <title>Actinomadura physcomitrii sp. nov., a novel actinomycete isolated from moss [Physcomitrium sphaericum (Ludw) Fuernr].</title>
        <authorList>
            <person name="Zhuang X."/>
        </authorList>
    </citation>
    <scope>NUCLEOTIDE SEQUENCE [LARGE SCALE GENOMIC DNA]</scope>
    <source>
        <strain evidence="3">LD22</strain>
    </source>
</reference>
<organism evidence="3 4">
    <name type="scientific">Actinomadura physcomitrii</name>
    <dbReference type="NCBI Taxonomy" id="2650748"/>
    <lineage>
        <taxon>Bacteria</taxon>
        <taxon>Bacillati</taxon>
        <taxon>Actinomycetota</taxon>
        <taxon>Actinomycetes</taxon>
        <taxon>Streptosporangiales</taxon>
        <taxon>Thermomonosporaceae</taxon>
        <taxon>Actinomadura</taxon>
    </lineage>
</organism>
<sequence>MSIIIVFVALVLTGALGALIYLAVFARASRSDMLFTPPAGRGARAARRVTGMYVRDPRQEGALYHRGSPRNIRPMIDDGGAPDGGRMHGEQLVGR</sequence>
<protein>
    <submittedName>
        <fullName evidence="3">Uncharacterized protein</fullName>
    </submittedName>
</protein>
<feature type="region of interest" description="Disordered" evidence="1">
    <location>
        <begin position="63"/>
        <end position="95"/>
    </location>
</feature>
<dbReference type="RefSeq" id="WP_151592450.1">
    <property type="nucleotide sequence ID" value="NZ_WBMS02000004.1"/>
</dbReference>
<accession>A0A6I4M2R3</accession>
<feature type="transmembrane region" description="Helical" evidence="2">
    <location>
        <begin position="6"/>
        <end position="26"/>
    </location>
</feature>
<proteinExistence type="predicted"/>
<gene>
    <name evidence="3" type="ORF">F8568_006565</name>
</gene>
<evidence type="ECO:0000313" key="3">
    <source>
        <dbReference type="EMBL" id="MWA00043.1"/>
    </source>
</evidence>
<evidence type="ECO:0000256" key="1">
    <source>
        <dbReference type="SAM" id="MobiDB-lite"/>
    </source>
</evidence>
<evidence type="ECO:0000256" key="2">
    <source>
        <dbReference type="SAM" id="Phobius"/>
    </source>
</evidence>
<keyword evidence="2" id="KW-1133">Transmembrane helix</keyword>
<evidence type="ECO:0000313" key="4">
    <source>
        <dbReference type="Proteomes" id="UP000462055"/>
    </source>
</evidence>
<keyword evidence="2" id="KW-0472">Membrane</keyword>